<dbReference type="InterPro" id="IPR036365">
    <property type="entry name" value="PGBD-like_sf"/>
</dbReference>
<name>A0A1Y5SLL1_9RHOB</name>
<evidence type="ECO:0000313" key="1">
    <source>
        <dbReference type="EMBL" id="SLN40493.1"/>
    </source>
</evidence>
<dbReference type="Proteomes" id="UP000193900">
    <property type="component" value="Unassembled WGS sequence"/>
</dbReference>
<dbReference type="EMBL" id="FWFZ01000006">
    <property type="protein sequence ID" value="SLN40493.1"/>
    <property type="molecule type" value="Genomic_DNA"/>
</dbReference>
<reference evidence="1 2" key="1">
    <citation type="submission" date="2017-03" db="EMBL/GenBank/DDBJ databases">
        <authorList>
            <person name="Afonso C.L."/>
            <person name="Miller P.J."/>
            <person name="Scott M.A."/>
            <person name="Spackman E."/>
            <person name="Goraichik I."/>
            <person name="Dimitrov K.M."/>
            <person name="Suarez D.L."/>
            <person name="Swayne D.E."/>
        </authorList>
    </citation>
    <scope>NUCLEOTIDE SEQUENCE [LARGE SCALE GENOMIC DNA]</scope>
    <source>
        <strain evidence="1 2">CECT 7023</strain>
    </source>
</reference>
<proteinExistence type="predicted"/>
<accession>A0A1Y5SLL1</accession>
<organism evidence="1 2">
    <name type="scientific">Roseisalinus antarcticus</name>
    <dbReference type="NCBI Taxonomy" id="254357"/>
    <lineage>
        <taxon>Bacteria</taxon>
        <taxon>Pseudomonadati</taxon>
        <taxon>Pseudomonadota</taxon>
        <taxon>Alphaproteobacteria</taxon>
        <taxon>Rhodobacterales</taxon>
        <taxon>Roseobacteraceae</taxon>
        <taxon>Roseisalinus</taxon>
    </lineage>
</organism>
<sequence>MIKPIALLGLFAMAGCGAGPGSDGGGPGRIAPDADRLQIARGPEGLCYGRTTTPAVIETVTEQVLVQPAQLAPDGELLSPASFRTVTRQRILRERREQAFEALCPEALTPDFAASVQRALAVREAYDGPVTSRFDGPTRQALQAYQAAEGGPDSPVLARTTAVLLGLAALRRDEISALSED</sequence>
<gene>
    <name evidence="1" type="ORF">ROA7023_01583</name>
</gene>
<dbReference type="AlphaFoldDB" id="A0A1Y5SLL1"/>
<dbReference type="SUPFAM" id="SSF47090">
    <property type="entry name" value="PGBD-like"/>
    <property type="match status" value="1"/>
</dbReference>
<keyword evidence="2" id="KW-1185">Reference proteome</keyword>
<dbReference type="PROSITE" id="PS51257">
    <property type="entry name" value="PROKAR_LIPOPROTEIN"/>
    <property type="match status" value="1"/>
</dbReference>
<dbReference type="RefSeq" id="WP_234992090.1">
    <property type="nucleotide sequence ID" value="NZ_FWFZ01000006.1"/>
</dbReference>
<evidence type="ECO:0000313" key="2">
    <source>
        <dbReference type="Proteomes" id="UP000193900"/>
    </source>
</evidence>
<evidence type="ECO:0008006" key="3">
    <source>
        <dbReference type="Google" id="ProtNLM"/>
    </source>
</evidence>
<protein>
    <recommendedName>
        <fullName evidence="3">Peptidoglycan binding domain protein</fullName>
    </recommendedName>
</protein>